<evidence type="ECO:0000313" key="1">
    <source>
        <dbReference type="EMBL" id="KAL3306928.1"/>
    </source>
</evidence>
<sequence>MLYYLGFGQYSAYVLTPPSATPPLWIKPTSTDITLLTGLHGGFYINNTSRYYYNSCWWKQKRRQPIRRQRSHRLGIAHSIIPLPQVLRNIK</sequence>
<comment type="caution">
    <text evidence="1">The sequence shown here is derived from an EMBL/GenBank/DDBJ whole genome shotgun (WGS) entry which is preliminary data.</text>
</comment>
<proteinExistence type="predicted"/>
<accession>A0ABD2PIZ6</accession>
<organism evidence="1 2">
    <name type="scientific">Cichlidogyrus casuarinus</name>
    <dbReference type="NCBI Taxonomy" id="1844966"/>
    <lineage>
        <taxon>Eukaryota</taxon>
        <taxon>Metazoa</taxon>
        <taxon>Spiralia</taxon>
        <taxon>Lophotrochozoa</taxon>
        <taxon>Platyhelminthes</taxon>
        <taxon>Monogenea</taxon>
        <taxon>Monopisthocotylea</taxon>
        <taxon>Dactylogyridea</taxon>
        <taxon>Ancyrocephalidae</taxon>
        <taxon>Cichlidogyrus</taxon>
    </lineage>
</organism>
<protein>
    <submittedName>
        <fullName evidence="1">Uncharacterized protein</fullName>
    </submittedName>
</protein>
<dbReference type="EMBL" id="JBJKFK010008977">
    <property type="protein sequence ID" value="KAL3306928.1"/>
    <property type="molecule type" value="Genomic_DNA"/>
</dbReference>
<dbReference type="AlphaFoldDB" id="A0ABD2PIZ6"/>
<name>A0ABD2PIZ6_9PLAT</name>
<reference evidence="1 2" key="1">
    <citation type="submission" date="2024-11" db="EMBL/GenBank/DDBJ databases">
        <title>Adaptive evolution of stress response genes in parasites aligns with host niche diversity.</title>
        <authorList>
            <person name="Hahn C."/>
            <person name="Resl P."/>
        </authorList>
    </citation>
    <scope>NUCLEOTIDE SEQUENCE [LARGE SCALE GENOMIC DNA]</scope>
    <source>
        <strain evidence="1">EGGRZ-B1_66</strain>
        <tissue evidence="1">Body</tissue>
    </source>
</reference>
<keyword evidence="2" id="KW-1185">Reference proteome</keyword>
<dbReference type="Proteomes" id="UP001626550">
    <property type="component" value="Unassembled WGS sequence"/>
</dbReference>
<gene>
    <name evidence="1" type="ORF">Ciccas_014573</name>
</gene>
<evidence type="ECO:0000313" key="2">
    <source>
        <dbReference type="Proteomes" id="UP001626550"/>
    </source>
</evidence>